<name>A0A1H3A5K9_9PROT</name>
<gene>
    <name evidence="1" type="ORF">SAMN05421882_11143</name>
</gene>
<organism evidence="1 2">
    <name type="scientific">Nitrosomonas communis</name>
    <dbReference type="NCBI Taxonomy" id="44574"/>
    <lineage>
        <taxon>Bacteria</taxon>
        <taxon>Pseudomonadati</taxon>
        <taxon>Pseudomonadota</taxon>
        <taxon>Betaproteobacteria</taxon>
        <taxon>Nitrosomonadales</taxon>
        <taxon>Nitrosomonadaceae</taxon>
        <taxon>Nitrosomonas</taxon>
    </lineage>
</organism>
<dbReference type="RefSeq" id="WP_074668323.1">
    <property type="nucleotide sequence ID" value="NZ_FNNH01000114.1"/>
</dbReference>
<proteinExistence type="predicted"/>
<protein>
    <recommendedName>
        <fullName evidence="3">Transposase</fullName>
    </recommendedName>
</protein>
<dbReference type="AlphaFoldDB" id="A0A1H3A5K9"/>
<reference evidence="1 2" key="1">
    <citation type="submission" date="2016-10" db="EMBL/GenBank/DDBJ databases">
        <authorList>
            <person name="de Groot N.N."/>
        </authorList>
    </citation>
    <scope>NUCLEOTIDE SEQUENCE [LARGE SCALE GENOMIC DNA]</scope>
    <source>
        <strain evidence="1 2">Nm110</strain>
    </source>
</reference>
<accession>A0A1H3A5K9</accession>
<evidence type="ECO:0000313" key="2">
    <source>
        <dbReference type="Proteomes" id="UP000183454"/>
    </source>
</evidence>
<dbReference type="NCBIfam" id="NF047593">
    <property type="entry name" value="IS66_ISAeme5_TnpA"/>
    <property type="match status" value="1"/>
</dbReference>
<evidence type="ECO:0000313" key="1">
    <source>
        <dbReference type="EMBL" id="SDX24484.1"/>
    </source>
</evidence>
<dbReference type="Proteomes" id="UP000183454">
    <property type="component" value="Unassembled WGS sequence"/>
</dbReference>
<dbReference type="EMBL" id="FNNH01000114">
    <property type="protein sequence ID" value="SDX24484.1"/>
    <property type="molecule type" value="Genomic_DNA"/>
</dbReference>
<evidence type="ECO:0008006" key="3">
    <source>
        <dbReference type="Google" id="ProtNLM"/>
    </source>
</evidence>
<sequence>MTTAETRREHIEAWQSSGMTQRAYCRVRGLNVKTFGSWVRAYRGVQCSRSASMIPVTIKPMSSAVDVLRLRGQGDHVLELPPTVAPHWLGELLKCLG</sequence>